<dbReference type="Gene3D" id="3.40.250.10">
    <property type="entry name" value="Rhodanese-like domain"/>
    <property type="match status" value="1"/>
</dbReference>
<keyword evidence="3" id="KW-1185">Reference proteome</keyword>
<dbReference type="InterPro" id="IPR052367">
    <property type="entry name" value="Thiosulfate_ST/Rhodanese-like"/>
</dbReference>
<dbReference type="InterPro" id="IPR036873">
    <property type="entry name" value="Rhodanese-like_dom_sf"/>
</dbReference>
<dbReference type="AlphaFoldDB" id="A0A9Q1QGV9"/>
<dbReference type="PROSITE" id="PS00380">
    <property type="entry name" value="RHODANESE_1"/>
    <property type="match status" value="1"/>
</dbReference>
<dbReference type="Pfam" id="PF00581">
    <property type="entry name" value="Rhodanese"/>
    <property type="match status" value="2"/>
</dbReference>
<dbReference type="SMART" id="SM00450">
    <property type="entry name" value="RHOD"/>
    <property type="match status" value="1"/>
</dbReference>
<dbReference type="PANTHER" id="PTHR45431">
    <property type="entry name" value="RHODANESE-LIKE DOMAIN-CONTAINING PROTEIN 15, CHLOROPLASTIC"/>
    <property type="match status" value="1"/>
</dbReference>
<dbReference type="OrthoDB" id="566238at2759"/>
<dbReference type="SUPFAM" id="SSF52821">
    <property type="entry name" value="Rhodanese/Cell cycle control phosphatase"/>
    <property type="match status" value="1"/>
</dbReference>
<dbReference type="PROSITE" id="PS50206">
    <property type="entry name" value="RHODANESE_3"/>
    <property type="match status" value="1"/>
</dbReference>
<protein>
    <recommendedName>
        <fullName evidence="1">Rhodanese domain-containing protein</fullName>
    </recommendedName>
</protein>
<evidence type="ECO:0000313" key="2">
    <source>
        <dbReference type="EMBL" id="KAJ8441061.1"/>
    </source>
</evidence>
<proteinExistence type="predicted"/>
<dbReference type="PANTHER" id="PTHR45431:SF3">
    <property type="entry name" value="RHODANESE-LIKE DOMAIN-CONTAINING PROTEIN 15, CHLOROPLASTIC"/>
    <property type="match status" value="1"/>
</dbReference>
<dbReference type="CDD" id="cd00158">
    <property type="entry name" value="RHOD"/>
    <property type="match status" value="1"/>
</dbReference>
<dbReference type="EMBL" id="JAKOGI010000177">
    <property type="protein sequence ID" value="KAJ8441061.1"/>
    <property type="molecule type" value="Genomic_DNA"/>
</dbReference>
<comment type="caution">
    <text evidence="2">The sequence shown here is derived from an EMBL/GenBank/DDBJ whole genome shotgun (WGS) entry which is preliminary data.</text>
</comment>
<evidence type="ECO:0000313" key="3">
    <source>
        <dbReference type="Proteomes" id="UP001153076"/>
    </source>
</evidence>
<organism evidence="2 3">
    <name type="scientific">Carnegiea gigantea</name>
    <dbReference type="NCBI Taxonomy" id="171969"/>
    <lineage>
        <taxon>Eukaryota</taxon>
        <taxon>Viridiplantae</taxon>
        <taxon>Streptophyta</taxon>
        <taxon>Embryophyta</taxon>
        <taxon>Tracheophyta</taxon>
        <taxon>Spermatophyta</taxon>
        <taxon>Magnoliopsida</taxon>
        <taxon>eudicotyledons</taxon>
        <taxon>Gunneridae</taxon>
        <taxon>Pentapetalae</taxon>
        <taxon>Caryophyllales</taxon>
        <taxon>Cactineae</taxon>
        <taxon>Cactaceae</taxon>
        <taxon>Cactoideae</taxon>
        <taxon>Echinocereeae</taxon>
        <taxon>Carnegiea</taxon>
    </lineage>
</organism>
<reference evidence="2" key="1">
    <citation type="submission" date="2022-04" db="EMBL/GenBank/DDBJ databases">
        <title>Carnegiea gigantea Genome sequencing and assembly v2.</title>
        <authorList>
            <person name="Copetti D."/>
            <person name="Sanderson M.J."/>
            <person name="Burquez A."/>
            <person name="Wojciechowski M.F."/>
        </authorList>
    </citation>
    <scope>NUCLEOTIDE SEQUENCE</scope>
    <source>
        <strain evidence="2">SGP5-SGP5p</strain>
        <tissue evidence="2">Aerial part</tissue>
    </source>
</reference>
<dbReference type="InterPro" id="IPR001763">
    <property type="entry name" value="Rhodanese-like_dom"/>
</dbReference>
<evidence type="ECO:0000259" key="1">
    <source>
        <dbReference type="PROSITE" id="PS50206"/>
    </source>
</evidence>
<name>A0A9Q1QGV9_9CARY</name>
<dbReference type="Proteomes" id="UP001153076">
    <property type="component" value="Unassembled WGS sequence"/>
</dbReference>
<gene>
    <name evidence="2" type="ORF">Cgig2_020352</name>
</gene>
<dbReference type="GO" id="GO:0004792">
    <property type="term" value="F:thiosulfate-cyanide sulfurtransferase activity"/>
    <property type="evidence" value="ECO:0007669"/>
    <property type="project" value="InterPro"/>
</dbReference>
<dbReference type="InterPro" id="IPR001307">
    <property type="entry name" value="Thiosulphate_STrfase_CS"/>
</dbReference>
<accession>A0A9Q1QGV9</accession>
<feature type="domain" description="Rhodanese" evidence="1">
    <location>
        <begin position="91"/>
        <end position="240"/>
    </location>
</feature>
<sequence length="240" mass="26096">MAGVVNLSASSACPARLRWHKLNYEHPLIGVSLKKTSVSVSVSVPPLRCCFSHPSRNSNYRSRRAGVTSNLEATETGVPTSVAVRVAYELLQAGHRYLDVRTPEEFSAGHVPGALNIPYLFRVGSVGALQSFPFRNSLILVVLDAPCFHTVSFVLIDTGMTKNPNFLAQVSSHFGKDDEILIFSSWLDHVDKYDDYIQGCQSGKRSLMAANDLQSAGYTGIMDVAGGYAAWTQSGLPTEL</sequence>